<organism evidence="13 14">
    <name type="scientific">Laodelphax striatellus</name>
    <name type="common">Small brown planthopper</name>
    <name type="synonym">Delphax striatella</name>
    <dbReference type="NCBI Taxonomy" id="195883"/>
    <lineage>
        <taxon>Eukaryota</taxon>
        <taxon>Metazoa</taxon>
        <taxon>Ecdysozoa</taxon>
        <taxon>Arthropoda</taxon>
        <taxon>Hexapoda</taxon>
        <taxon>Insecta</taxon>
        <taxon>Pterygota</taxon>
        <taxon>Neoptera</taxon>
        <taxon>Paraneoptera</taxon>
        <taxon>Hemiptera</taxon>
        <taxon>Auchenorrhyncha</taxon>
        <taxon>Fulgoroidea</taxon>
        <taxon>Delphacidae</taxon>
        <taxon>Criomorphinae</taxon>
        <taxon>Laodelphax</taxon>
    </lineage>
</organism>
<feature type="transmembrane region" description="Helical" evidence="12">
    <location>
        <begin position="338"/>
        <end position="363"/>
    </location>
</feature>
<evidence type="ECO:0000256" key="6">
    <source>
        <dbReference type="ARBA" id="ARBA00022989"/>
    </source>
</evidence>
<feature type="transmembrane region" description="Helical" evidence="12">
    <location>
        <begin position="444"/>
        <end position="463"/>
    </location>
</feature>
<dbReference type="EMBL" id="QKKF02012624">
    <property type="protein sequence ID" value="RZF43574.1"/>
    <property type="molecule type" value="Genomic_DNA"/>
</dbReference>
<evidence type="ECO:0000313" key="13">
    <source>
        <dbReference type="EMBL" id="RZF43574.1"/>
    </source>
</evidence>
<dbReference type="GO" id="GO:0005886">
    <property type="term" value="C:plasma membrane"/>
    <property type="evidence" value="ECO:0007669"/>
    <property type="project" value="UniProtKB-SubCell"/>
</dbReference>
<keyword evidence="10" id="KW-0739">Sodium transport</keyword>
<dbReference type="PROSITE" id="PS50283">
    <property type="entry name" value="NA_SOLUT_SYMP_3"/>
    <property type="match status" value="1"/>
</dbReference>
<gene>
    <name evidence="13" type="ORF">LSTR_LSTR008087</name>
</gene>
<feature type="transmembrane region" description="Helical" evidence="12">
    <location>
        <begin position="53"/>
        <end position="73"/>
    </location>
</feature>
<evidence type="ECO:0000256" key="10">
    <source>
        <dbReference type="ARBA" id="ARBA00023201"/>
    </source>
</evidence>
<evidence type="ECO:0000256" key="3">
    <source>
        <dbReference type="ARBA" id="ARBA00022448"/>
    </source>
</evidence>
<dbReference type="InterPro" id="IPR001734">
    <property type="entry name" value="Na/solute_symporter"/>
</dbReference>
<dbReference type="CDD" id="cd11492">
    <property type="entry name" value="SLC5sbd_NIS-SMVT"/>
    <property type="match status" value="1"/>
</dbReference>
<reference evidence="13 14" key="1">
    <citation type="journal article" date="2017" name="Gigascience">
        <title>Genome sequence of the small brown planthopper, Laodelphax striatellus.</title>
        <authorList>
            <person name="Zhu J."/>
            <person name="Jiang F."/>
            <person name="Wang X."/>
            <person name="Yang P."/>
            <person name="Bao Y."/>
            <person name="Zhao W."/>
            <person name="Wang W."/>
            <person name="Lu H."/>
            <person name="Wang Q."/>
            <person name="Cui N."/>
            <person name="Li J."/>
            <person name="Chen X."/>
            <person name="Luo L."/>
            <person name="Yu J."/>
            <person name="Kang L."/>
            <person name="Cui F."/>
        </authorList>
    </citation>
    <scope>NUCLEOTIDE SEQUENCE [LARGE SCALE GENOMIC DNA]</scope>
    <source>
        <strain evidence="13">Lst14</strain>
    </source>
</reference>
<dbReference type="PANTHER" id="PTHR42985">
    <property type="entry name" value="SODIUM-COUPLED MONOCARBOXYLATE TRANSPORTER"/>
    <property type="match status" value="1"/>
</dbReference>
<dbReference type="OrthoDB" id="6132759at2759"/>
<dbReference type="GO" id="GO:0015293">
    <property type="term" value="F:symporter activity"/>
    <property type="evidence" value="ECO:0007669"/>
    <property type="project" value="TreeGrafter"/>
</dbReference>
<evidence type="ECO:0000256" key="1">
    <source>
        <dbReference type="ARBA" id="ARBA00004651"/>
    </source>
</evidence>
<keyword evidence="4" id="KW-1003">Cell membrane</keyword>
<feature type="transmembrane region" description="Helical" evidence="12">
    <location>
        <begin position="384"/>
        <end position="407"/>
    </location>
</feature>
<dbReference type="STRING" id="195883.A0A482XCK7"/>
<evidence type="ECO:0008006" key="15">
    <source>
        <dbReference type="Google" id="ProtNLM"/>
    </source>
</evidence>
<dbReference type="Proteomes" id="UP000291343">
    <property type="component" value="Unassembled WGS sequence"/>
</dbReference>
<dbReference type="SMR" id="A0A482XCK7"/>
<dbReference type="AlphaFoldDB" id="A0A482XCK7"/>
<sequence>MNDFTKQTLGLADYVVCLLTLLISTGIGVFFSFTGGKQKTNQEYLLGDRKQPLCFVAVSLMASFISSITMLGIPPEFYARGTQFALIDLGYVLLAPVAAHLYIPVFFKLQATSAYEYLSRRFGHLARLMASFLFLIQMVLYMGVVLYAPAVALNALTTLSQNWSILVIGLVCTVYSTLGGLKAVIATDVFQALLMYTAIFLVIASASMRIGFGNIWRIAEERGRVEFFDFRFDPTIRHTFWGLSLSGGFQFLSLYAVNQNQVQRYLSMKDVDTAIKALYLSTPIFCVLSLTTMFSGLAVFAVYKDCDPVKDGRIHSTDQLLPLYILETVGNWPGATGIFVSGIFSGALSTVSSLLNSLAAVTLEDFIKPGYTYVNKKPLEDVQSTVLLTKVLCFMYGLICLGVAFLAQYVESILQATLTIFGAAGGPSLGIFTLGMFVPPANEFGAVIGLICGLAATLTLGFGGPKPPLVNLPVSVEGCAAEVSMLTTPIINFATTIINNATTASPIPQVQHYNYFFRISYLWYIVIGFMVTMIVGTLVSLIVNMVRSESKQVDPDLFSPPVAAFIRSRCCYQISDCGANMTKSDKRTKTFERLKHGDTSAL</sequence>
<dbReference type="Pfam" id="PF00474">
    <property type="entry name" value="SSF"/>
    <property type="match status" value="1"/>
</dbReference>
<dbReference type="GO" id="GO:0006814">
    <property type="term" value="P:sodium ion transport"/>
    <property type="evidence" value="ECO:0007669"/>
    <property type="project" value="UniProtKB-KW"/>
</dbReference>
<evidence type="ECO:0000313" key="14">
    <source>
        <dbReference type="Proteomes" id="UP000291343"/>
    </source>
</evidence>
<feature type="transmembrane region" description="Helical" evidence="12">
    <location>
        <begin position="12"/>
        <end position="33"/>
    </location>
</feature>
<accession>A0A482XCK7</accession>
<comment type="caution">
    <text evidence="13">The sequence shown here is derived from an EMBL/GenBank/DDBJ whole genome shotgun (WGS) entry which is preliminary data.</text>
</comment>
<keyword evidence="14" id="KW-1185">Reference proteome</keyword>
<keyword evidence="7" id="KW-0915">Sodium</keyword>
<keyword evidence="3" id="KW-0813">Transport</keyword>
<name>A0A482XCK7_LAOST</name>
<feature type="transmembrane region" description="Helical" evidence="12">
    <location>
        <begin position="128"/>
        <end position="150"/>
    </location>
</feature>
<keyword evidence="8" id="KW-0406">Ion transport</keyword>
<evidence type="ECO:0000256" key="4">
    <source>
        <dbReference type="ARBA" id="ARBA00022475"/>
    </source>
</evidence>
<comment type="subcellular location">
    <subcellularLocation>
        <location evidence="1">Cell membrane</location>
        <topology evidence="1">Multi-pass membrane protein</topology>
    </subcellularLocation>
</comment>
<evidence type="ECO:0000256" key="11">
    <source>
        <dbReference type="RuleBase" id="RU362091"/>
    </source>
</evidence>
<proteinExistence type="inferred from homology"/>
<dbReference type="PANTHER" id="PTHR42985:SF40">
    <property type="entry name" value="LD47995P-RELATED"/>
    <property type="match status" value="1"/>
</dbReference>
<keyword evidence="9 12" id="KW-0472">Membrane</keyword>
<feature type="transmembrane region" description="Helical" evidence="12">
    <location>
        <begin position="413"/>
        <end position="437"/>
    </location>
</feature>
<evidence type="ECO:0000256" key="9">
    <source>
        <dbReference type="ARBA" id="ARBA00023136"/>
    </source>
</evidence>
<keyword evidence="5 12" id="KW-0812">Transmembrane</keyword>
<evidence type="ECO:0000256" key="5">
    <source>
        <dbReference type="ARBA" id="ARBA00022692"/>
    </source>
</evidence>
<feature type="transmembrane region" description="Helical" evidence="12">
    <location>
        <begin position="521"/>
        <end position="543"/>
    </location>
</feature>
<evidence type="ECO:0000256" key="12">
    <source>
        <dbReference type="SAM" id="Phobius"/>
    </source>
</evidence>
<feature type="transmembrane region" description="Helical" evidence="12">
    <location>
        <begin position="239"/>
        <end position="257"/>
    </location>
</feature>
<dbReference type="NCBIfam" id="TIGR00813">
    <property type="entry name" value="sss"/>
    <property type="match status" value="1"/>
</dbReference>
<feature type="transmembrane region" description="Helical" evidence="12">
    <location>
        <begin position="85"/>
        <end position="107"/>
    </location>
</feature>
<comment type="similarity">
    <text evidence="2 11">Belongs to the sodium:solute symporter (SSF) (TC 2.A.21) family.</text>
</comment>
<dbReference type="InterPro" id="IPR051163">
    <property type="entry name" value="Sodium:Solute_Symporter_SSF"/>
</dbReference>
<feature type="transmembrane region" description="Helical" evidence="12">
    <location>
        <begin position="278"/>
        <end position="303"/>
    </location>
</feature>
<dbReference type="InterPro" id="IPR038377">
    <property type="entry name" value="Na/Glc_symporter_sf"/>
</dbReference>
<evidence type="ECO:0000256" key="2">
    <source>
        <dbReference type="ARBA" id="ARBA00006434"/>
    </source>
</evidence>
<evidence type="ECO:0000256" key="8">
    <source>
        <dbReference type="ARBA" id="ARBA00023065"/>
    </source>
</evidence>
<keyword evidence="6 12" id="KW-1133">Transmembrane helix</keyword>
<protein>
    <recommendedName>
        <fullName evidence="15">Sodium-dependent multivitamin transporter</fullName>
    </recommendedName>
</protein>
<dbReference type="InParanoid" id="A0A482XCK7"/>
<feature type="transmembrane region" description="Helical" evidence="12">
    <location>
        <begin position="162"/>
        <end position="181"/>
    </location>
</feature>
<feature type="transmembrane region" description="Helical" evidence="12">
    <location>
        <begin position="193"/>
        <end position="219"/>
    </location>
</feature>
<dbReference type="Gene3D" id="1.20.1730.10">
    <property type="entry name" value="Sodium/glucose cotransporter"/>
    <property type="match status" value="1"/>
</dbReference>
<evidence type="ECO:0000256" key="7">
    <source>
        <dbReference type="ARBA" id="ARBA00023053"/>
    </source>
</evidence>